<feature type="transmembrane region" description="Helical" evidence="1">
    <location>
        <begin position="292"/>
        <end position="310"/>
    </location>
</feature>
<keyword evidence="1" id="KW-0812">Transmembrane</keyword>
<sequence>MTPTLPRRLITFPAALMTFILVVLGVQLGASEEKIGWNMYPSFVAEETALSLLPNADPQATETQLNFDLKAPADGKDKTQADLLKLLEEKQVAAGLFTETSNYRSHAYAIYDPSRQLPWLKNFDLTPGTERKAILVSGSACDMLWQESNKACDVIPEHTEILGSVDAPQDNWGNTQYLLIPATSDPVFQGTLIFNEKSKEVVSEATDLLENSGYSVTKVGTFFYQEVAVFLQFSLILLIGLLVALFFYWRKTTTQLGTRLARSKITSGALIGWVVGGIITYLHYSESAGEKIFLAAVSFILMVVILQLIYPKTESQKPMVSALSWVSLGVAGLVFIGAAASLASFADGPRTYYHKGSIHEVLSEKNPAYFDDVVGPRESESRPTEALETLAALIEQDKAYAVGSEDIKPEQSNDPGAEIRDDYMSRPHTQFYLLGDKIREVQADTQLCDPAPCAMSGDEVRIMPNYLEIAGHNFDLTAAPNNAKGSIFAADRSYQSIDHALLVRLPAEDIAALHDEAARAVLLGTVFTGASNAEINEIIQQAATAGVILSQEHYQDVNHRIYTPTKILSHPSLWLRIAAMALLGMMFFTIARGLIARENIHPMLSVVGVIIVGIIIPTIIAPWSSLFMNGEDWAVLVYPCAIVGALVLMGILLGAARGMPLKSSR</sequence>
<name>A0A1I2TP35_9CORY</name>
<dbReference type="OrthoDB" id="5179451at2"/>
<evidence type="ECO:0000256" key="1">
    <source>
        <dbReference type="SAM" id="Phobius"/>
    </source>
</evidence>
<feature type="transmembrane region" description="Helical" evidence="1">
    <location>
        <begin position="322"/>
        <end position="345"/>
    </location>
</feature>
<dbReference type="STRING" id="185761.SAMN05660282_01568"/>
<protein>
    <submittedName>
        <fullName evidence="2">Uncharacterized protein</fullName>
    </submittedName>
</protein>
<reference evidence="2 3" key="1">
    <citation type="submission" date="2016-10" db="EMBL/GenBank/DDBJ databases">
        <authorList>
            <person name="de Groot N.N."/>
        </authorList>
    </citation>
    <scope>NUCLEOTIDE SEQUENCE [LARGE SCALE GENOMIC DNA]</scope>
    <source>
        <strain>J11</strain>
        <strain evidence="3">PG 39</strain>
    </source>
</reference>
<feature type="transmembrane region" description="Helical" evidence="1">
    <location>
        <begin position="261"/>
        <end position="280"/>
    </location>
</feature>
<keyword evidence="3" id="KW-1185">Reference proteome</keyword>
<keyword evidence="1" id="KW-0472">Membrane</keyword>
<evidence type="ECO:0000313" key="2">
    <source>
        <dbReference type="EMBL" id="SFG66668.1"/>
    </source>
</evidence>
<feature type="transmembrane region" description="Helical" evidence="1">
    <location>
        <begin position="227"/>
        <end position="249"/>
    </location>
</feature>
<feature type="transmembrane region" description="Helical" evidence="1">
    <location>
        <begin position="573"/>
        <end position="591"/>
    </location>
</feature>
<evidence type="ECO:0000313" key="3">
    <source>
        <dbReference type="Proteomes" id="UP000199065"/>
    </source>
</evidence>
<dbReference type="RefSeq" id="WP_092286144.1">
    <property type="nucleotide sequence ID" value="NZ_FOPJ01000009.1"/>
</dbReference>
<proteinExistence type="predicted"/>
<dbReference type="Proteomes" id="UP000199065">
    <property type="component" value="Unassembled WGS sequence"/>
</dbReference>
<dbReference type="AlphaFoldDB" id="A0A1I2TP35"/>
<organism evidence="2 3">
    <name type="scientific">Corynebacterium spheniscorum</name>
    <dbReference type="NCBI Taxonomy" id="185761"/>
    <lineage>
        <taxon>Bacteria</taxon>
        <taxon>Bacillati</taxon>
        <taxon>Actinomycetota</taxon>
        <taxon>Actinomycetes</taxon>
        <taxon>Mycobacteriales</taxon>
        <taxon>Corynebacteriaceae</taxon>
        <taxon>Corynebacterium</taxon>
    </lineage>
</organism>
<keyword evidence="1" id="KW-1133">Transmembrane helix</keyword>
<feature type="transmembrane region" description="Helical" evidence="1">
    <location>
        <begin position="635"/>
        <end position="656"/>
    </location>
</feature>
<accession>A0A1I2TP35</accession>
<gene>
    <name evidence="2" type="ORF">SAMN05660282_01568</name>
</gene>
<dbReference type="EMBL" id="FOPJ01000009">
    <property type="protein sequence ID" value="SFG66668.1"/>
    <property type="molecule type" value="Genomic_DNA"/>
</dbReference>
<feature type="transmembrane region" description="Helical" evidence="1">
    <location>
        <begin position="603"/>
        <end position="623"/>
    </location>
</feature>